<protein>
    <submittedName>
        <fullName evidence="1">Uncharacterized protein</fullName>
    </submittedName>
</protein>
<dbReference type="AlphaFoldDB" id="A0A075FL92"/>
<proteinExistence type="predicted"/>
<accession>A0A075FL92</accession>
<reference evidence="1" key="1">
    <citation type="journal article" date="2014" name="Genome Biol. Evol.">
        <title>Pangenome evidence for extensive interdomain horizontal transfer affecting lineage core and shell genes in uncultured planktonic thaumarchaeota and euryarchaeota.</title>
        <authorList>
            <person name="Deschamps P."/>
            <person name="Zivanovic Y."/>
            <person name="Moreira D."/>
            <person name="Rodriguez-Valera F."/>
            <person name="Lopez-Garcia P."/>
        </authorList>
    </citation>
    <scope>NUCLEOTIDE SEQUENCE</scope>
</reference>
<name>A0A075FL92_9EURY</name>
<dbReference type="EMBL" id="KF900362">
    <property type="protein sequence ID" value="AIE92325.1"/>
    <property type="molecule type" value="Genomic_DNA"/>
</dbReference>
<evidence type="ECO:0000313" key="1">
    <source>
        <dbReference type="EMBL" id="AIE92325.1"/>
    </source>
</evidence>
<sequence>MDKTVIIGLYLDDFSLLNKITSKIKSKEFILRHIKEIPPNDKNISVIISKDRIHDCDLPQIQPRNLEILELRIRCAFYDCQNLIAGIDPGGTNGLAVVGSNRILYQNEFRNIGNLVQIIKTINEEVGLNLIKIGTGSPPERNQIINSLQRFSNLIKLVSEKRSGSGSHTAAATRIALRKEVLENPDDYRPKDGEIAWIQQESRRLSKGLVTIDKKLAQQILVGKLNMSDAIKVYTNKIKI</sequence>
<organism evidence="1">
    <name type="scientific">uncultured marine group II/III euryarchaeote AD1000_21_F10</name>
    <dbReference type="NCBI Taxonomy" id="1457736"/>
    <lineage>
        <taxon>Archaea</taxon>
        <taxon>Methanobacteriati</taxon>
        <taxon>Methanobacteriota</taxon>
        <taxon>environmental samples</taxon>
    </lineage>
</organism>